<evidence type="ECO:0000256" key="1">
    <source>
        <dbReference type="SAM" id="Phobius"/>
    </source>
</evidence>
<dbReference type="AlphaFoldDB" id="A0A7W5C443"/>
<dbReference type="EMBL" id="JACHXW010000002">
    <property type="protein sequence ID" value="MBB3150873.1"/>
    <property type="molecule type" value="Genomic_DNA"/>
</dbReference>
<reference evidence="2 3" key="1">
    <citation type="submission" date="2020-08" db="EMBL/GenBank/DDBJ databases">
        <title>Genomic Encyclopedia of Type Strains, Phase III (KMG-III): the genomes of soil and plant-associated and newly described type strains.</title>
        <authorList>
            <person name="Whitman W."/>
        </authorList>
    </citation>
    <scope>NUCLEOTIDE SEQUENCE [LARGE SCALE GENOMIC DNA]</scope>
    <source>
        <strain evidence="2 3">CECT 8234</strain>
    </source>
</reference>
<dbReference type="Proteomes" id="UP000518605">
    <property type="component" value="Unassembled WGS sequence"/>
</dbReference>
<keyword evidence="3" id="KW-1185">Reference proteome</keyword>
<organism evidence="2 3">
    <name type="scientific">Paenibacillus endophyticus</name>
    <dbReference type="NCBI Taxonomy" id="1294268"/>
    <lineage>
        <taxon>Bacteria</taxon>
        <taxon>Bacillati</taxon>
        <taxon>Bacillota</taxon>
        <taxon>Bacilli</taxon>
        <taxon>Bacillales</taxon>
        <taxon>Paenibacillaceae</taxon>
        <taxon>Paenibacillus</taxon>
    </lineage>
</organism>
<feature type="transmembrane region" description="Helical" evidence="1">
    <location>
        <begin position="6"/>
        <end position="25"/>
    </location>
</feature>
<evidence type="ECO:0000313" key="2">
    <source>
        <dbReference type="EMBL" id="MBB3150873.1"/>
    </source>
</evidence>
<keyword evidence="1" id="KW-1133">Transmembrane helix</keyword>
<keyword evidence="1" id="KW-0812">Transmembrane</keyword>
<gene>
    <name evidence="2" type="ORF">FHS16_000907</name>
</gene>
<name>A0A7W5C443_9BACL</name>
<comment type="caution">
    <text evidence="2">The sequence shown here is derived from an EMBL/GenBank/DDBJ whole genome shotgun (WGS) entry which is preliminary data.</text>
</comment>
<accession>A0A7W5C443</accession>
<protein>
    <submittedName>
        <fullName evidence="2">Uncharacterized protein</fullName>
    </submittedName>
</protein>
<evidence type="ECO:0000313" key="3">
    <source>
        <dbReference type="Proteomes" id="UP000518605"/>
    </source>
</evidence>
<proteinExistence type="predicted"/>
<sequence length="37" mass="4230">MFSDVVIYLSKSIILVLFLKLILIAREIQQHLGNGLM</sequence>
<keyword evidence="1" id="KW-0472">Membrane</keyword>